<dbReference type="Proteomes" id="UP000287033">
    <property type="component" value="Unassembled WGS sequence"/>
</dbReference>
<gene>
    <name evidence="1" type="ORF">chiPu_0011908</name>
</gene>
<dbReference type="InterPro" id="IPR032710">
    <property type="entry name" value="NTF2-like_dom_sf"/>
</dbReference>
<name>A0A401SSS1_CHIPU</name>
<evidence type="ECO:0000313" key="1">
    <source>
        <dbReference type="EMBL" id="GCC33439.1"/>
    </source>
</evidence>
<reference evidence="1 2" key="1">
    <citation type="journal article" date="2018" name="Nat. Ecol. Evol.">
        <title>Shark genomes provide insights into elasmobranch evolution and the origin of vertebrates.</title>
        <authorList>
            <person name="Hara Y"/>
            <person name="Yamaguchi K"/>
            <person name="Onimaru K"/>
            <person name="Kadota M"/>
            <person name="Koyanagi M"/>
            <person name="Keeley SD"/>
            <person name="Tatsumi K"/>
            <person name="Tanaka K"/>
            <person name="Motone F"/>
            <person name="Kageyama Y"/>
            <person name="Nozu R"/>
            <person name="Adachi N"/>
            <person name="Nishimura O"/>
            <person name="Nakagawa R"/>
            <person name="Tanegashima C"/>
            <person name="Kiyatake I"/>
            <person name="Matsumoto R"/>
            <person name="Murakumo K"/>
            <person name="Nishida K"/>
            <person name="Terakita A"/>
            <person name="Kuratani S"/>
            <person name="Sato K"/>
            <person name="Hyodo S Kuraku.S."/>
        </authorList>
    </citation>
    <scope>NUCLEOTIDE SEQUENCE [LARGE SCALE GENOMIC DNA]</scope>
</reference>
<protein>
    <recommendedName>
        <fullName evidence="3">NTF2 domain-containing protein</fullName>
    </recommendedName>
</protein>
<dbReference type="SUPFAM" id="SSF54427">
    <property type="entry name" value="NTF2-like"/>
    <property type="match status" value="1"/>
</dbReference>
<dbReference type="Pfam" id="PF15008">
    <property type="entry name" value="DUF4518"/>
    <property type="match status" value="1"/>
</dbReference>
<organism evidence="1 2">
    <name type="scientific">Chiloscyllium punctatum</name>
    <name type="common">Brownbanded bambooshark</name>
    <name type="synonym">Hemiscyllium punctatum</name>
    <dbReference type="NCBI Taxonomy" id="137246"/>
    <lineage>
        <taxon>Eukaryota</taxon>
        <taxon>Metazoa</taxon>
        <taxon>Chordata</taxon>
        <taxon>Craniata</taxon>
        <taxon>Vertebrata</taxon>
        <taxon>Chondrichthyes</taxon>
        <taxon>Elasmobranchii</taxon>
        <taxon>Galeomorphii</taxon>
        <taxon>Galeoidea</taxon>
        <taxon>Orectolobiformes</taxon>
        <taxon>Hemiscylliidae</taxon>
        <taxon>Chiloscyllium</taxon>
    </lineage>
</organism>
<dbReference type="OrthoDB" id="6407068at2759"/>
<dbReference type="OMA" id="PYSENNW"/>
<sequence length="273" mass="31185">MCEKEAIDAILSYSQSAEELLKRKKIHREIIFQYLARHNIVMPSNAEKYQLVQKVIEYWSEGSAETQTNNSSGSTSASYVPQNDLTANYRNDYQAMGLEFCKWFYQLLNSQNPLLEEQSKDWGPQHFWEDVILKFSYRTSEQQMEVYSGAVMVSLRLLALTKEEHLFLNPNLTNSGLKCIHSPHGLVIIAVAGTIHRESVCLGIFEQIFGLIRCPNSENNWKMKFVHLKITGRGATTTPPTVQTSDDSEPPVIKYESNELLQVFEEHSLGICD</sequence>
<dbReference type="EMBL" id="BEZZ01000516">
    <property type="protein sequence ID" value="GCC33439.1"/>
    <property type="molecule type" value="Genomic_DNA"/>
</dbReference>
<dbReference type="PANTHER" id="PTHR21084">
    <property type="entry name" value="DENSE INCISORS"/>
    <property type="match status" value="1"/>
</dbReference>
<keyword evidence="2" id="KW-1185">Reference proteome</keyword>
<accession>A0A401SSS1</accession>
<evidence type="ECO:0008006" key="3">
    <source>
        <dbReference type="Google" id="ProtNLM"/>
    </source>
</evidence>
<comment type="caution">
    <text evidence="1">The sequence shown here is derived from an EMBL/GenBank/DDBJ whole genome shotgun (WGS) entry which is preliminary data.</text>
</comment>
<dbReference type="STRING" id="137246.A0A401SSS1"/>
<proteinExistence type="predicted"/>
<dbReference type="PANTHER" id="PTHR21084:SF1">
    <property type="entry name" value="DENSE INCISORS"/>
    <property type="match status" value="1"/>
</dbReference>
<evidence type="ECO:0000313" key="2">
    <source>
        <dbReference type="Proteomes" id="UP000287033"/>
    </source>
</evidence>
<dbReference type="AlphaFoldDB" id="A0A401SSS1"/>
<dbReference type="InterPro" id="IPR026698">
    <property type="entry name" value="UPF_C3orf38"/>
</dbReference>